<keyword evidence="4" id="KW-1185">Reference proteome</keyword>
<evidence type="ECO:0000313" key="3">
    <source>
        <dbReference type="EMBL" id="SFU29714.1"/>
    </source>
</evidence>
<dbReference type="SMART" id="SM00450">
    <property type="entry name" value="RHOD"/>
    <property type="match status" value="1"/>
</dbReference>
<organism evidence="3 4">
    <name type="scientific">Pustulibacterium marinum</name>
    <dbReference type="NCBI Taxonomy" id="1224947"/>
    <lineage>
        <taxon>Bacteria</taxon>
        <taxon>Pseudomonadati</taxon>
        <taxon>Bacteroidota</taxon>
        <taxon>Flavobacteriia</taxon>
        <taxon>Flavobacteriales</taxon>
        <taxon>Flavobacteriaceae</taxon>
        <taxon>Pustulibacterium</taxon>
    </lineage>
</organism>
<dbReference type="OrthoDB" id="9808735at2"/>
<evidence type="ECO:0000256" key="1">
    <source>
        <dbReference type="SAM" id="SignalP"/>
    </source>
</evidence>
<dbReference type="STRING" id="1224947.SAMN05216480_101507"/>
<dbReference type="SUPFAM" id="SSF52821">
    <property type="entry name" value="Rhodanese/Cell cycle control phosphatase"/>
    <property type="match status" value="1"/>
</dbReference>
<dbReference type="AlphaFoldDB" id="A0A1I7F0Q6"/>
<dbReference type="InterPro" id="IPR036873">
    <property type="entry name" value="Rhodanese-like_dom_sf"/>
</dbReference>
<dbReference type="CDD" id="cd00158">
    <property type="entry name" value="RHOD"/>
    <property type="match status" value="1"/>
</dbReference>
<sequence>MKKSVVLGFLVMLISCTGFYNEHITLIDAQEFNEMTALIENPQIIDVRTPKEFDNGAIPKAVNIDLNDDDFEKKITVFDKEKPVFVYCRSGIRSQDASKLIAEKGFQSVYELSGGYVSWKKLDNE</sequence>
<dbReference type="Gene3D" id="3.40.250.10">
    <property type="entry name" value="Rhodanese-like domain"/>
    <property type="match status" value="1"/>
</dbReference>
<dbReference type="EMBL" id="FPBK01000001">
    <property type="protein sequence ID" value="SFU29714.1"/>
    <property type="molecule type" value="Genomic_DNA"/>
</dbReference>
<dbReference type="PROSITE" id="PS50206">
    <property type="entry name" value="RHODANESE_3"/>
    <property type="match status" value="1"/>
</dbReference>
<dbReference type="Proteomes" id="UP000199138">
    <property type="component" value="Unassembled WGS sequence"/>
</dbReference>
<feature type="chain" id="PRO_5011488229" evidence="1">
    <location>
        <begin position="21"/>
        <end position="125"/>
    </location>
</feature>
<dbReference type="PANTHER" id="PTHR43031:SF1">
    <property type="entry name" value="PYRIDINE NUCLEOTIDE-DISULPHIDE OXIDOREDUCTASE"/>
    <property type="match status" value="1"/>
</dbReference>
<reference evidence="3 4" key="1">
    <citation type="submission" date="2016-10" db="EMBL/GenBank/DDBJ databases">
        <authorList>
            <person name="de Groot N.N."/>
        </authorList>
    </citation>
    <scope>NUCLEOTIDE SEQUENCE [LARGE SCALE GENOMIC DNA]</scope>
    <source>
        <strain evidence="3 4">CGMCC 1.12333</strain>
    </source>
</reference>
<keyword evidence="1" id="KW-0732">Signal</keyword>
<dbReference type="PANTHER" id="PTHR43031">
    <property type="entry name" value="FAD-DEPENDENT OXIDOREDUCTASE"/>
    <property type="match status" value="1"/>
</dbReference>
<dbReference type="GO" id="GO:0016740">
    <property type="term" value="F:transferase activity"/>
    <property type="evidence" value="ECO:0007669"/>
    <property type="project" value="UniProtKB-KW"/>
</dbReference>
<dbReference type="PROSITE" id="PS51257">
    <property type="entry name" value="PROKAR_LIPOPROTEIN"/>
    <property type="match status" value="1"/>
</dbReference>
<dbReference type="InterPro" id="IPR050229">
    <property type="entry name" value="GlpE_sulfurtransferase"/>
</dbReference>
<dbReference type="RefSeq" id="WP_093022576.1">
    <property type="nucleotide sequence ID" value="NZ_FPBK01000001.1"/>
</dbReference>
<feature type="signal peptide" evidence="1">
    <location>
        <begin position="1"/>
        <end position="20"/>
    </location>
</feature>
<name>A0A1I7F0Q6_9FLAO</name>
<gene>
    <name evidence="3" type="ORF">SAMN05216480_101507</name>
</gene>
<keyword evidence="3" id="KW-0808">Transferase</keyword>
<dbReference type="InterPro" id="IPR001763">
    <property type="entry name" value="Rhodanese-like_dom"/>
</dbReference>
<evidence type="ECO:0000313" key="4">
    <source>
        <dbReference type="Proteomes" id="UP000199138"/>
    </source>
</evidence>
<feature type="domain" description="Rhodanese" evidence="2">
    <location>
        <begin position="38"/>
        <end position="124"/>
    </location>
</feature>
<proteinExistence type="predicted"/>
<protein>
    <submittedName>
        <fullName evidence="3">Rhodanese-related sulfurtransferase</fullName>
    </submittedName>
</protein>
<accession>A0A1I7F0Q6</accession>
<dbReference type="Pfam" id="PF00581">
    <property type="entry name" value="Rhodanese"/>
    <property type="match status" value="1"/>
</dbReference>
<evidence type="ECO:0000259" key="2">
    <source>
        <dbReference type="PROSITE" id="PS50206"/>
    </source>
</evidence>